<accession>A0A507CGX2</accession>
<proteinExistence type="inferred from homology"/>
<dbReference type="GO" id="GO:0003985">
    <property type="term" value="F:acetyl-CoA C-acetyltransferase activity"/>
    <property type="evidence" value="ECO:0007669"/>
    <property type="project" value="TreeGrafter"/>
</dbReference>
<gene>
    <name evidence="8" type="ORF">SeMB42_g06580</name>
</gene>
<dbReference type="NCBIfam" id="TIGR01930">
    <property type="entry name" value="AcCoA-C-Actrans"/>
    <property type="match status" value="1"/>
</dbReference>
<feature type="domain" description="Thiolase N-terminal" evidence="6">
    <location>
        <begin position="38"/>
        <end position="297"/>
    </location>
</feature>
<dbReference type="EMBL" id="QEAN01000380">
    <property type="protein sequence ID" value="TPX38721.1"/>
    <property type="molecule type" value="Genomic_DNA"/>
</dbReference>
<dbReference type="PROSITE" id="PS00098">
    <property type="entry name" value="THIOLASE_1"/>
    <property type="match status" value="1"/>
</dbReference>
<evidence type="ECO:0000313" key="8">
    <source>
        <dbReference type="EMBL" id="TPX38721.1"/>
    </source>
</evidence>
<feature type="active site" description="Proton acceptor" evidence="4">
    <location>
        <position position="413"/>
    </location>
</feature>
<dbReference type="Pfam" id="PF00108">
    <property type="entry name" value="Thiolase_N"/>
    <property type="match status" value="1"/>
</dbReference>
<keyword evidence="9" id="KW-1185">Reference proteome</keyword>
<dbReference type="PANTHER" id="PTHR18919:SF107">
    <property type="entry name" value="ACETYL-COA ACETYLTRANSFERASE, CYTOSOLIC"/>
    <property type="match status" value="1"/>
</dbReference>
<dbReference type="InterPro" id="IPR002155">
    <property type="entry name" value="Thiolase"/>
</dbReference>
<dbReference type="InterPro" id="IPR020610">
    <property type="entry name" value="Thiolase_AS"/>
</dbReference>
<dbReference type="SUPFAM" id="SSF53901">
    <property type="entry name" value="Thiolase-like"/>
    <property type="match status" value="2"/>
</dbReference>
<evidence type="ECO:0000259" key="7">
    <source>
        <dbReference type="Pfam" id="PF02803"/>
    </source>
</evidence>
<dbReference type="PANTHER" id="PTHR18919">
    <property type="entry name" value="ACETYL-COA C-ACYLTRANSFERASE"/>
    <property type="match status" value="1"/>
</dbReference>
<dbReference type="InterPro" id="IPR020615">
    <property type="entry name" value="Thiolase_acyl_enz_int_AS"/>
</dbReference>
<dbReference type="InterPro" id="IPR020617">
    <property type="entry name" value="Thiolase_C"/>
</dbReference>
<sequence length="427" mass="45065">MCVPTTLRLEVELGNNHQTDWEIHCDIADKMSKLAKNVYIVAAKRTPFGTFCGKLSGLSATELGGIASVAAIKTLPEATKIDSVIYGNVVQSSKDAAYLARHVGHRAGLPVHVPALTLNRLCGSGFQTVISAAQEIITGDAQVVLAGGTESMTQAPFVLRNVRQGLKYGPDLALEDVLAHSLIDEYPKPTPMAITGENLAKKYGITRQQADEYALMSQQRWAAANEAGRFKAELTTVEIKGKKGVEAFTTDEHPRPKSTIEGLTKLSPVFLKDGTVTAGNASGMGDGAASLIVASEDAVKLYSLAPLARIVSWNYVGCEPTIMGVGPVPAIKEALRIAGLTLKDISLVEVNEAFAVQYLAVEKELGLDRAITNTNGGSIALAHPLGASGARITGHLVHELQRTKGKYAVGAACIGGGQGIAIVMERS</sequence>
<dbReference type="VEuPathDB" id="FungiDB:SeMB42_g06580"/>
<dbReference type="PIRSF" id="PIRSF000429">
    <property type="entry name" value="Ac-CoA_Ac_transf"/>
    <property type="match status" value="1"/>
</dbReference>
<evidence type="ECO:0000313" key="9">
    <source>
        <dbReference type="Proteomes" id="UP000317494"/>
    </source>
</evidence>
<comment type="similarity">
    <text evidence="1 5">Belongs to the thiolase-like superfamily. Thiolase family.</text>
</comment>
<dbReference type="STRING" id="286115.A0A507CGX2"/>
<dbReference type="PROSITE" id="PS00099">
    <property type="entry name" value="THIOLASE_3"/>
    <property type="match status" value="1"/>
</dbReference>
<dbReference type="Pfam" id="PF02803">
    <property type="entry name" value="Thiolase_C"/>
    <property type="match status" value="1"/>
</dbReference>
<keyword evidence="3 5" id="KW-0012">Acyltransferase</keyword>
<dbReference type="FunFam" id="3.40.47.10:FF:000010">
    <property type="entry name" value="Acetyl-CoA acetyltransferase (Thiolase)"/>
    <property type="match status" value="1"/>
</dbReference>
<dbReference type="InterPro" id="IPR016039">
    <property type="entry name" value="Thiolase-like"/>
</dbReference>
<evidence type="ECO:0000256" key="4">
    <source>
        <dbReference type="PIRSR" id="PIRSR000429-1"/>
    </source>
</evidence>
<reference evidence="8 9" key="1">
    <citation type="journal article" date="2019" name="Sci. Rep.">
        <title>Comparative genomics of chytrid fungi reveal insights into the obligate biotrophic and pathogenic lifestyle of Synchytrium endobioticum.</title>
        <authorList>
            <person name="van de Vossenberg B.T.L.H."/>
            <person name="Warris S."/>
            <person name="Nguyen H.D.T."/>
            <person name="van Gent-Pelzer M.P.E."/>
            <person name="Joly D.L."/>
            <person name="van de Geest H.C."/>
            <person name="Bonants P.J.M."/>
            <person name="Smith D.S."/>
            <person name="Levesque C.A."/>
            <person name="van der Lee T.A.J."/>
        </authorList>
    </citation>
    <scope>NUCLEOTIDE SEQUENCE [LARGE SCALE GENOMIC DNA]</scope>
    <source>
        <strain evidence="8 9">MB42</strain>
    </source>
</reference>
<dbReference type="InterPro" id="IPR020616">
    <property type="entry name" value="Thiolase_N"/>
</dbReference>
<organism evidence="8 9">
    <name type="scientific">Synchytrium endobioticum</name>
    <dbReference type="NCBI Taxonomy" id="286115"/>
    <lineage>
        <taxon>Eukaryota</taxon>
        <taxon>Fungi</taxon>
        <taxon>Fungi incertae sedis</taxon>
        <taxon>Chytridiomycota</taxon>
        <taxon>Chytridiomycota incertae sedis</taxon>
        <taxon>Chytridiomycetes</taxon>
        <taxon>Synchytriales</taxon>
        <taxon>Synchytriaceae</taxon>
        <taxon>Synchytrium</taxon>
    </lineage>
</organism>
<protein>
    <recommendedName>
        <fullName evidence="10">Acetyl-CoA C-acetyltransferase</fullName>
    </recommendedName>
</protein>
<evidence type="ECO:0000256" key="5">
    <source>
        <dbReference type="RuleBase" id="RU003557"/>
    </source>
</evidence>
<evidence type="ECO:0000256" key="2">
    <source>
        <dbReference type="ARBA" id="ARBA00022679"/>
    </source>
</evidence>
<name>A0A507CGX2_9FUNG</name>
<dbReference type="GO" id="GO:0006635">
    <property type="term" value="P:fatty acid beta-oxidation"/>
    <property type="evidence" value="ECO:0007669"/>
    <property type="project" value="TreeGrafter"/>
</dbReference>
<keyword evidence="2 5" id="KW-0808">Transferase</keyword>
<evidence type="ECO:0000256" key="1">
    <source>
        <dbReference type="ARBA" id="ARBA00010982"/>
    </source>
</evidence>
<feature type="active site" description="Proton acceptor" evidence="4">
    <location>
        <position position="383"/>
    </location>
</feature>
<dbReference type="Gene3D" id="3.40.47.10">
    <property type="match status" value="2"/>
</dbReference>
<comment type="caution">
    <text evidence="8">The sequence shown here is derived from an EMBL/GenBank/DDBJ whole genome shotgun (WGS) entry which is preliminary data.</text>
</comment>
<evidence type="ECO:0000259" key="6">
    <source>
        <dbReference type="Pfam" id="PF00108"/>
    </source>
</evidence>
<feature type="active site" description="Acyl-thioester intermediate" evidence="4">
    <location>
        <position position="122"/>
    </location>
</feature>
<dbReference type="AlphaFoldDB" id="A0A507CGX2"/>
<evidence type="ECO:0008006" key="10">
    <source>
        <dbReference type="Google" id="ProtNLM"/>
    </source>
</evidence>
<dbReference type="CDD" id="cd00751">
    <property type="entry name" value="thiolase"/>
    <property type="match status" value="1"/>
</dbReference>
<evidence type="ECO:0000256" key="3">
    <source>
        <dbReference type="ARBA" id="ARBA00023315"/>
    </source>
</evidence>
<dbReference type="GO" id="GO:0005739">
    <property type="term" value="C:mitochondrion"/>
    <property type="evidence" value="ECO:0007669"/>
    <property type="project" value="TreeGrafter"/>
</dbReference>
<feature type="domain" description="Thiolase C-terminal" evidence="7">
    <location>
        <begin position="305"/>
        <end position="426"/>
    </location>
</feature>
<dbReference type="Proteomes" id="UP000317494">
    <property type="component" value="Unassembled WGS sequence"/>
</dbReference>